<dbReference type="AlphaFoldDB" id="K0STV4"/>
<comment type="caution">
    <text evidence="2">The sequence shown here is derived from an EMBL/GenBank/DDBJ whole genome shotgun (WGS) entry which is preliminary data.</text>
</comment>
<dbReference type="EMBL" id="AGNL01019670">
    <property type="protein sequence ID" value="EJK61662.1"/>
    <property type="molecule type" value="Genomic_DNA"/>
</dbReference>
<protein>
    <submittedName>
        <fullName evidence="2">Uncharacterized protein</fullName>
    </submittedName>
</protein>
<organism evidence="2 3">
    <name type="scientific">Thalassiosira oceanica</name>
    <name type="common">Marine diatom</name>
    <dbReference type="NCBI Taxonomy" id="159749"/>
    <lineage>
        <taxon>Eukaryota</taxon>
        <taxon>Sar</taxon>
        <taxon>Stramenopiles</taxon>
        <taxon>Ochrophyta</taxon>
        <taxon>Bacillariophyta</taxon>
        <taxon>Coscinodiscophyceae</taxon>
        <taxon>Thalassiosirophycidae</taxon>
        <taxon>Thalassiosirales</taxon>
        <taxon>Thalassiosiraceae</taxon>
        <taxon>Thalassiosira</taxon>
    </lineage>
</organism>
<dbReference type="Proteomes" id="UP000266841">
    <property type="component" value="Unassembled WGS sequence"/>
</dbReference>
<feature type="non-terminal residue" evidence="2">
    <location>
        <position position="343"/>
    </location>
</feature>
<feature type="region of interest" description="Disordered" evidence="1">
    <location>
        <begin position="1"/>
        <end position="71"/>
    </location>
</feature>
<feature type="region of interest" description="Disordered" evidence="1">
    <location>
        <begin position="136"/>
        <end position="165"/>
    </location>
</feature>
<name>K0STV4_THAOC</name>
<reference evidence="2 3" key="1">
    <citation type="journal article" date="2012" name="Genome Biol.">
        <title>Genome and low-iron response of an oceanic diatom adapted to chronic iron limitation.</title>
        <authorList>
            <person name="Lommer M."/>
            <person name="Specht M."/>
            <person name="Roy A.S."/>
            <person name="Kraemer L."/>
            <person name="Andreson R."/>
            <person name="Gutowska M.A."/>
            <person name="Wolf J."/>
            <person name="Bergner S.V."/>
            <person name="Schilhabel M.B."/>
            <person name="Klostermeier U.C."/>
            <person name="Beiko R.G."/>
            <person name="Rosenstiel P."/>
            <person name="Hippler M."/>
            <person name="Laroche J."/>
        </authorList>
    </citation>
    <scope>NUCLEOTIDE SEQUENCE [LARGE SCALE GENOMIC DNA]</scope>
    <source>
        <strain evidence="2 3">CCMP1005</strain>
    </source>
</reference>
<evidence type="ECO:0000256" key="1">
    <source>
        <dbReference type="SAM" id="MobiDB-lite"/>
    </source>
</evidence>
<feature type="compositionally biased region" description="Pro residues" evidence="1">
    <location>
        <begin position="153"/>
        <end position="165"/>
    </location>
</feature>
<feature type="compositionally biased region" description="Low complexity" evidence="1">
    <location>
        <begin position="48"/>
        <end position="61"/>
    </location>
</feature>
<proteinExistence type="predicted"/>
<sequence>MNRARQKRPPSGYSPPLRSFPLAAEESEDESAPVPSAARRPSADRPALRLPGPLHPGPRSGSIRKSQGVQLEQRARLDLPYPTLVHAELAADLRYAPRRAPVVQAEPQSDDRLLPRAERLDEPPHVLAEAPLGRHVGRRRSRVPDEGVHRRPVGPPGPRRHAPLPPPGVDGAVEGADLVGAVPVEVETGHGHPALLGELLVVRPPSQLGHEDPLLYPDVVDLPQRALGDAYRPGLLVDVPPHLLLDPPRRVRAEPEAEVRVELLRGAGQADDALLARVLELHGRGPPGGRRRRRRPFLGRLSCHRDDEAEVGLDERGLGPVRPAYLLLEGRDGVVRRLGPLGE</sequence>
<evidence type="ECO:0000313" key="3">
    <source>
        <dbReference type="Proteomes" id="UP000266841"/>
    </source>
</evidence>
<gene>
    <name evidence="2" type="ORF">THAOC_17808</name>
</gene>
<keyword evidence="3" id="KW-1185">Reference proteome</keyword>
<accession>K0STV4</accession>
<evidence type="ECO:0000313" key="2">
    <source>
        <dbReference type="EMBL" id="EJK61662.1"/>
    </source>
</evidence>